<keyword evidence="2" id="KW-0812">Transmembrane</keyword>
<dbReference type="NCBIfam" id="NF037996">
    <property type="entry name" value="B-4DMT"/>
    <property type="match status" value="1"/>
</dbReference>
<dbReference type="RefSeq" id="WP_012834128.1">
    <property type="nucleotide sequence ID" value="NC_013441.1"/>
</dbReference>
<dbReference type="STRING" id="526226.Gbro_2328"/>
<organism evidence="3 4">
    <name type="scientific">Gordonia bronchialis (strain ATCC 25592 / DSM 43247 / BCRC 13721 / JCM 3198 / KCTC 3076 / NBRC 16047 / NCTC 10667)</name>
    <name type="common">Rhodococcus bronchialis</name>
    <dbReference type="NCBI Taxonomy" id="526226"/>
    <lineage>
        <taxon>Bacteria</taxon>
        <taxon>Bacillati</taxon>
        <taxon>Actinomycetota</taxon>
        <taxon>Actinomycetes</taxon>
        <taxon>Mycobacteriales</taxon>
        <taxon>Gordoniaceae</taxon>
        <taxon>Gordonia</taxon>
    </lineage>
</organism>
<gene>
    <name evidence="3" type="ordered locus">Gbro_2328</name>
</gene>
<dbReference type="HOGENOM" id="CLU_098621_1_1_11"/>
<dbReference type="OrthoDB" id="4375786at2"/>
<feature type="transmembrane region" description="Helical" evidence="2">
    <location>
        <begin position="111"/>
        <end position="137"/>
    </location>
</feature>
<keyword evidence="2" id="KW-1133">Transmembrane helix</keyword>
<dbReference type="AlphaFoldDB" id="D0LCQ2"/>
<reference evidence="3 4" key="2">
    <citation type="journal article" date="2010" name="Stand. Genomic Sci.">
        <title>Complete genome sequence of Gordonia bronchialis type strain (3410).</title>
        <authorList>
            <person name="Ivanova N."/>
            <person name="Sikorski J."/>
            <person name="Jando M."/>
            <person name="Lapidus A."/>
            <person name="Nolan M."/>
            <person name="Lucas S."/>
            <person name="Del Rio T.G."/>
            <person name="Tice H."/>
            <person name="Copeland A."/>
            <person name="Cheng J.F."/>
            <person name="Chen F."/>
            <person name="Bruce D."/>
            <person name="Goodwin L."/>
            <person name="Pitluck S."/>
            <person name="Mavromatis K."/>
            <person name="Ovchinnikova G."/>
            <person name="Pati A."/>
            <person name="Chen A."/>
            <person name="Palaniappan K."/>
            <person name="Land M."/>
            <person name="Hauser L."/>
            <person name="Chang Y.J."/>
            <person name="Jeffries C.D."/>
            <person name="Chain P."/>
            <person name="Saunders E."/>
            <person name="Han C."/>
            <person name="Detter J.C."/>
            <person name="Brettin T."/>
            <person name="Rohde M."/>
            <person name="Goker M."/>
            <person name="Bristow J."/>
            <person name="Eisen J.A."/>
            <person name="Markowitz V."/>
            <person name="Hugenholtz P."/>
            <person name="Klenk H.P."/>
            <person name="Kyrpides N.C."/>
        </authorList>
    </citation>
    <scope>NUCLEOTIDE SEQUENCE [LARGE SCALE GENOMIC DNA]</scope>
    <source>
        <strain evidence="4">ATCC 25592 / DSM 43247 / BCRC 13721 / JCM 3198 / KCTC 3076 / NBRC 16047 / NCTC 10667</strain>
    </source>
</reference>
<name>D0LCQ2_GORB4</name>
<dbReference type="KEGG" id="gbr:Gbro_2328"/>
<evidence type="ECO:0000256" key="2">
    <source>
        <dbReference type="SAM" id="Phobius"/>
    </source>
</evidence>
<dbReference type="eggNOG" id="ENOG502ZHX1">
    <property type="taxonomic scope" value="Bacteria"/>
</dbReference>
<accession>D0LCQ2</accession>
<keyword evidence="4" id="KW-1185">Reference proteome</keyword>
<feature type="compositionally biased region" description="Basic and acidic residues" evidence="1">
    <location>
        <begin position="151"/>
        <end position="160"/>
    </location>
</feature>
<sequence length="169" mass="18248">MSSWLPRGLVMAAVHIIARILLGIAVVHAPLHSTTWKTIAVAAVVLIALIWGGFDGIRDARANPDPDDYEDLTVRWLQAGLVAGVISGPVCWLIGTLWMAGIGQSGFLIELIAGGSFTALLVFVPAFVGAAVGRFLVRRQNRRSNHDDDDWSVHPDRAEDADTVEVSTR</sequence>
<feature type="transmembrane region" description="Helical" evidence="2">
    <location>
        <begin position="35"/>
        <end position="54"/>
    </location>
</feature>
<evidence type="ECO:0000313" key="3">
    <source>
        <dbReference type="EMBL" id="ACY21573.1"/>
    </source>
</evidence>
<feature type="transmembrane region" description="Helical" evidence="2">
    <location>
        <begin position="9"/>
        <end position="29"/>
    </location>
</feature>
<feature type="transmembrane region" description="Helical" evidence="2">
    <location>
        <begin position="75"/>
        <end position="99"/>
    </location>
</feature>
<reference evidence="4" key="1">
    <citation type="submission" date="2009-10" db="EMBL/GenBank/DDBJ databases">
        <title>The complete chromosome of Gordonia bronchialis DSM 43247.</title>
        <authorList>
            <consortium name="US DOE Joint Genome Institute (JGI-PGF)"/>
            <person name="Lucas S."/>
            <person name="Copeland A."/>
            <person name="Lapidus A."/>
            <person name="Glavina del Rio T."/>
            <person name="Dalin E."/>
            <person name="Tice H."/>
            <person name="Bruce D."/>
            <person name="Goodwin L."/>
            <person name="Pitluck S."/>
            <person name="Kyrpides N."/>
            <person name="Mavromatis K."/>
            <person name="Ivanova N."/>
            <person name="Ovchinnikova G."/>
            <person name="Saunders E."/>
            <person name="Brettin T."/>
            <person name="Detter J.C."/>
            <person name="Han C."/>
            <person name="Larimer F."/>
            <person name="Land M."/>
            <person name="Hauser L."/>
            <person name="Markowitz V."/>
            <person name="Cheng J.-F."/>
            <person name="Hugenholtz P."/>
            <person name="Woyke T."/>
            <person name="Wu D."/>
            <person name="Jando M."/>
            <person name="Schneider S."/>
            <person name="Goeker M."/>
            <person name="Klenk H.-P."/>
            <person name="Eisen J.A."/>
        </authorList>
    </citation>
    <scope>NUCLEOTIDE SEQUENCE [LARGE SCALE GENOMIC DNA]</scope>
    <source>
        <strain evidence="4">ATCC 25592 / DSM 43247 / BCRC 13721 / JCM 3198 / KCTC 3076 / NBRC 16047 / NCTC 10667</strain>
    </source>
</reference>
<dbReference type="EMBL" id="CP001802">
    <property type="protein sequence ID" value="ACY21573.1"/>
    <property type="molecule type" value="Genomic_DNA"/>
</dbReference>
<proteinExistence type="predicted"/>
<dbReference type="Proteomes" id="UP000001219">
    <property type="component" value="Chromosome"/>
</dbReference>
<evidence type="ECO:0000313" key="4">
    <source>
        <dbReference type="Proteomes" id="UP000001219"/>
    </source>
</evidence>
<protein>
    <recommendedName>
        <fullName evidence="5">Transmembrane protein</fullName>
    </recommendedName>
</protein>
<keyword evidence="2" id="KW-0472">Membrane</keyword>
<evidence type="ECO:0000256" key="1">
    <source>
        <dbReference type="SAM" id="MobiDB-lite"/>
    </source>
</evidence>
<feature type="region of interest" description="Disordered" evidence="1">
    <location>
        <begin position="144"/>
        <end position="169"/>
    </location>
</feature>
<dbReference type="InterPro" id="IPR047958">
    <property type="entry name" value="B-4DMT-like"/>
</dbReference>
<evidence type="ECO:0008006" key="5">
    <source>
        <dbReference type="Google" id="ProtNLM"/>
    </source>
</evidence>